<evidence type="ECO:0000313" key="4">
    <source>
        <dbReference type="Proteomes" id="UP000242791"/>
    </source>
</evidence>
<accession>A0A1J9P073</accession>
<keyword evidence="1" id="KW-0175">Coiled coil</keyword>
<gene>
    <name evidence="3" type="ORF">ACJ73_10181</name>
</gene>
<dbReference type="EMBL" id="LGTZ01003495">
    <property type="protein sequence ID" value="OJD09622.1"/>
    <property type="molecule type" value="Genomic_DNA"/>
</dbReference>
<feature type="compositionally biased region" description="Low complexity" evidence="2">
    <location>
        <begin position="243"/>
        <end position="288"/>
    </location>
</feature>
<dbReference type="AlphaFoldDB" id="A0A1J9P073"/>
<dbReference type="OrthoDB" id="4494726at2759"/>
<feature type="coiled-coil region" evidence="1">
    <location>
        <begin position="323"/>
        <end position="357"/>
    </location>
</feature>
<comment type="caution">
    <text evidence="3">The sequence shown here is derived from an EMBL/GenBank/DDBJ whole genome shotgun (WGS) entry which is preliminary data.</text>
</comment>
<sequence>MYKKLFERFFTLVYDVTGFRLQFHHLHGQGLHAVVMDMDTKQMTGLGQAIAGIDDQHRGWHWQLRNIIIFRNIHFMRGVDRTIGTSSTSSELRRRMCSLLTCSSEEDYMNLCDLLIANESDKVADWAQHKKNSIIAAGINENCSLMPVLVYKEIQKHTNAVEQTHNKSLKWGRYGSLLGTVLHGRTLDARDVDQHHILIKYGIFHSNRSNSLSQRYFNITAREQRKRAREEESISNDTLLEHSSSSGNIRRQSRSSQGNQSVQTRGRQRPQSTPRSSSRSSHISDNRPSPAPPPSQTSSVLNLRRVASANLHELQTRQDEITLKSEEMRLRREAAEIEALELKNRRDQLELQKMEREFLQS</sequence>
<evidence type="ECO:0000313" key="3">
    <source>
        <dbReference type="EMBL" id="OJD09622.1"/>
    </source>
</evidence>
<protein>
    <submittedName>
        <fullName evidence="3">Uncharacterized protein</fullName>
    </submittedName>
</protein>
<evidence type="ECO:0000256" key="2">
    <source>
        <dbReference type="SAM" id="MobiDB-lite"/>
    </source>
</evidence>
<proteinExistence type="predicted"/>
<evidence type="ECO:0000256" key="1">
    <source>
        <dbReference type="SAM" id="Coils"/>
    </source>
</evidence>
<feature type="region of interest" description="Disordered" evidence="2">
    <location>
        <begin position="226"/>
        <end position="299"/>
    </location>
</feature>
<name>A0A1J9P073_9EURO</name>
<reference evidence="3 4" key="1">
    <citation type="submission" date="2015-08" db="EMBL/GenBank/DDBJ databases">
        <title>Emmonsia species relationships and genome sequence.</title>
        <authorList>
            <person name="Cuomo C.A."/>
            <person name="Schwartz I.S."/>
            <person name="Kenyon C."/>
            <person name="De Hoog G.S."/>
            <person name="Govender N.P."/>
            <person name="Botha A."/>
            <person name="Moreno L."/>
            <person name="De Vries M."/>
            <person name="Munoz J.F."/>
            <person name="Stielow J.B."/>
        </authorList>
    </citation>
    <scope>NUCLEOTIDE SEQUENCE [LARGE SCALE GENOMIC DNA]</scope>
    <source>
        <strain evidence="3 4">EI222</strain>
    </source>
</reference>
<keyword evidence="4" id="KW-1185">Reference proteome</keyword>
<dbReference type="Proteomes" id="UP000242791">
    <property type="component" value="Unassembled WGS sequence"/>
</dbReference>
<organism evidence="3 4">
    <name type="scientific">Blastomyces percursus</name>
    <dbReference type="NCBI Taxonomy" id="1658174"/>
    <lineage>
        <taxon>Eukaryota</taxon>
        <taxon>Fungi</taxon>
        <taxon>Dikarya</taxon>
        <taxon>Ascomycota</taxon>
        <taxon>Pezizomycotina</taxon>
        <taxon>Eurotiomycetes</taxon>
        <taxon>Eurotiomycetidae</taxon>
        <taxon>Onygenales</taxon>
        <taxon>Ajellomycetaceae</taxon>
        <taxon>Blastomyces</taxon>
    </lineage>
</organism>
<dbReference type="VEuPathDB" id="FungiDB:ACJ73_10181"/>